<keyword evidence="10" id="KW-0573">Peptidoglycan synthesis</keyword>
<protein>
    <recommendedName>
        <fullName evidence="4">serine-type D-Ala-D-Ala carboxypeptidase</fullName>
        <ecNumber evidence="4">3.4.16.4</ecNumber>
    </recommendedName>
</protein>
<dbReference type="Pfam" id="PF07943">
    <property type="entry name" value="PBP5_C"/>
    <property type="match status" value="1"/>
</dbReference>
<evidence type="ECO:0000259" key="16">
    <source>
        <dbReference type="SMART" id="SM00936"/>
    </source>
</evidence>
<dbReference type="Proteomes" id="UP000004956">
    <property type="component" value="Unassembled WGS sequence"/>
</dbReference>
<gene>
    <name evidence="17" type="ORF">HMPREF9440_00041</name>
</gene>
<dbReference type="Gene3D" id="2.60.410.10">
    <property type="entry name" value="D-Ala-D-Ala carboxypeptidase, C-terminal domain"/>
    <property type="match status" value="1"/>
</dbReference>
<keyword evidence="9" id="KW-0133">Cell shape</keyword>
<feature type="chain" id="PRO_5003587225" description="serine-type D-Ala-D-Ala carboxypeptidase" evidence="15">
    <location>
        <begin position="27"/>
        <end position="458"/>
    </location>
</feature>
<dbReference type="EMBL" id="AFBQ01000002">
    <property type="protein sequence ID" value="EHY32579.1"/>
    <property type="molecule type" value="Genomic_DNA"/>
</dbReference>
<dbReference type="GO" id="GO:0071555">
    <property type="term" value="P:cell wall organization"/>
    <property type="evidence" value="ECO:0007669"/>
    <property type="project" value="UniProtKB-KW"/>
</dbReference>
<evidence type="ECO:0000256" key="2">
    <source>
        <dbReference type="ARBA" id="ARBA00004752"/>
    </source>
</evidence>
<dbReference type="STRING" id="762967.HMPREF9440_00041"/>
<keyword evidence="18" id="KW-1185">Reference proteome</keyword>
<dbReference type="InterPro" id="IPR037167">
    <property type="entry name" value="Peptidase_S11_C_sf"/>
</dbReference>
<feature type="domain" description="Peptidase S11 D-Ala-D-Ala carboxypeptidase A C-terminal" evidence="16">
    <location>
        <begin position="273"/>
        <end position="368"/>
    </location>
</feature>
<dbReference type="EC" id="3.4.16.4" evidence="4"/>
<feature type="compositionally biased region" description="Basic and acidic residues" evidence="14">
    <location>
        <begin position="449"/>
        <end position="458"/>
    </location>
</feature>
<feature type="signal peptide" evidence="15">
    <location>
        <begin position="1"/>
        <end position="26"/>
    </location>
</feature>
<evidence type="ECO:0000256" key="8">
    <source>
        <dbReference type="ARBA" id="ARBA00022801"/>
    </source>
</evidence>
<comment type="pathway">
    <text evidence="2">Cell wall biogenesis; peptidoglycan biosynthesis.</text>
</comment>
<dbReference type="InterPro" id="IPR015956">
    <property type="entry name" value="Peniciliin-bd_prot_C_sf"/>
</dbReference>
<evidence type="ECO:0000256" key="1">
    <source>
        <dbReference type="ARBA" id="ARBA00003217"/>
    </source>
</evidence>
<evidence type="ECO:0000256" key="15">
    <source>
        <dbReference type="SAM" id="SignalP"/>
    </source>
</evidence>
<dbReference type="GO" id="GO:0008360">
    <property type="term" value="P:regulation of cell shape"/>
    <property type="evidence" value="ECO:0007669"/>
    <property type="project" value="UniProtKB-KW"/>
</dbReference>
<dbReference type="SMART" id="SM00936">
    <property type="entry name" value="PBP5_C"/>
    <property type="match status" value="1"/>
</dbReference>
<sequence length="458" mass="48825">MNFAQLLGRILCAALTAAALALPVRAADAVRLLLDLESRRAISAENAAQAVPAQATVALMTLYASMTLMREQGVEPAAVVELAPAKVTEGTGRRAKTKTVPRSATVEELLRALLMSGDDEAARALTAKLSADEAAFTAVMNREAKRLGLTRTVFTTPFETPDAAQTTSAADLAVLAEALFRDHPEVRAWAKTRTAELAGRTVTNTNTLLERSNAVTGVFRSVGEQAADAVVLFENPRANGDVRRLMAVMLRAEDAEDLDETVFGMLGNGYRNHETVGVYGADALVARLPVLKGVAPDVAVGTDRKVLITVERAPLLEAPNSRLRVEVIYEAPLTAPLRRGDRVGDIRVSFNGEEAARVPAVLLEDVPQGSFWARMADQMRLALGWYEKSNVTSPAERRTETNTEPELSEDAETGAPEKGAAEAAEADLAEETASAGDDAAPTEDAPGGNDKKEGEKNK</sequence>
<dbReference type="InterPro" id="IPR012338">
    <property type="entry name" value="Beta-lactam/transpept-like"/>
</dbReference>
<dbReference type="RefSeq" id="WP_008540338.1">
    <property type="nucleotide sequence ID" value="NZ_JH604836.1"/>
</dbReference>
<evidence type="ECO:0000256" key="14">
    <source>
        <dbReference type="SAM" id="MobiDB-lite"/>
    </source>
</evidence>
<comment type="function">
    <text evidence="1">Removes C-terminal D-alanyl residues from sugar-peptide cell wall precursors.</text>
</comment>
<dbReference type="HOGENOM" id="CLU_597069_0_0_4"/>
<evidence type="ECO:0000313" key="17">
    <source>
        <dbReference type="EMBL" id="EHY32579.1"/>
    </source>
</evidence>
<evidence type="ECO:0000256" key="5">
    <source>
        <dbReference type="ARBA" id="ARBA00022645"/>
    </source>
</evidence>
<dbReference type="Pfam" id="PF00768">
    <property type="entry name" value="Peptidase_S11"/>
    <property type="match status" value="1"/>
</dbReference>
<dbReference type="UniPathway" id="UPA00219"/>
<keyword evidence="6" id="KW-0645">Protease</keyword>
<dbReference type="PATRIC" id="fig|762967.3.peg.37"/>
<feature type="region of interest" description="Disordered" evidence="14">
    <location>
        <begin position="390"/>
        <end position="458"/>
    </location>
</feature>
<dbReference type="InterPro" id="IPR001967">
    <property type="entry name" value="Peptidase_S11_N"/>
</dbReference>
<evidence type="ECO:0000313" key="18">
    <source>
        <dbReference type="Proteomes" id="UP000004956"/>
    </source>
</evidence>
<dbReference type="InterPro" id="IPR012907">
    <property type="entry name" value="Peptidase_S11_C"/>
</dbReference>
<dbReference type="InterPro" id="IPR018044">
    <property type="entry name" value="Peptidase_S11"/>
</dbReference>
<reference evidence="17 18" key="1">
    <citation type="submission" date="2011-11" db="EMBL/GenBank/DDBJ databases">
        <authorList>
            <person name="Weinstock G."/>
            <person name="Sodergren E."/>
            <person name="Clifton S."/>
            <person name="Fulton L."/>
            <person name="Fulton B."/>
            <person name="Courtney L."/>
            <person name="Fronick C."/>
            <person name="Harrison M."/>
            <person name="Strong C."/>
            <person name="Farmer C."/>
            <person name="Delahaunty K."/>
            <person name="Markovic C."/>
            <person name="Hall O."/>
            <person name="Minx P."/>
            <person name="Tomlinson C."/>
            <person name="Mitreva M."/>
            <person name="Hou S."/>
            <person name="Chen J."/>
            <person name="Wollam A."/>
            <person name="Pepin K.H."/>
            <person name="Johnson M."/>
            <person name="Bhonagiri V."/>
            <person name="Zhang X."/>
            <person name="Suruliraj S."/>
            <person name="Warren W."/>
            <person name="Chinwalla A."/>
            <person name="Mardis E.R."/>
            <person name="Wilson R.K."/>
        </authorList>
    </citation>
    <scope>NUCLEOTIDE SEQUENCE [LARGE SCALE GENOMIC DNA]</scope>
    <source>
        <strain evidence="17 18">YIT 11816</strain>
    </source>
</reference>
<dbReference type="PRINTS" id="PR00725">
    <property type="entry name" value="DADACBPTASE1"/>
</dbReference>
<evidence type="ECO:0000256" key="11">
    <source>
        <dbReference type="ARBA" id="ARBA00023316"/>
    </source>
</evidence>
<feature type="compositionally biased region" description="Low complexity" evidence="14">
    <location>
        <begin position="413"/>
        <end position="423"/>
    </location>
</feature>
<evidence type="ECO:0000256" key="9">
    <source>
        <dbReference type="ARBA" id="ARBA00022960"/>
    </source>
</evidence>
<evidence type="ECO:0000256" key="4">
    <source>
        <dbReference type="ARBA" id="ARBA00012448"/>
    </source>
</evidence>
<dbReference type="SUPFAM" id="SSF69189">
    <property type="entry name" value="Penicillin-binding protein associated domain"/>
    <property type="match status" value="1"/>
</dbReference>
<organism evidence="17 18">
    <name type="scientific">Sutterella parvirubra YIT 11816</name>
    <dbReference type="NCBI Taxonomy" id="762967"/>
    <lineage>
        <taxon>Bacteria</taxon>
        <taxon>Pseudomonadati</taxon>
        <taxon>Pseudomonadota</taxon>
        <taxon>Betaproteobacteria</taxon>
        <taxon>Burkholderiales</taxon>
        <taxon>Sutterellaceae</taxon>
        <taxon>Sutterella</taxon>
    </lineage>
</organism>
<keyword evidence="7 15" id="KW-0732">Signal</keyword>
<dbReference type="GO" id="GO:0009252">
    <property type="term" value="P:peptidoglycan biosynthetic process"/>
    <property type="evidence" value="ECO:0007669"/>
    <property type="project" value="UniProtKB-UniPathway"/>
</dbReference>
<evidence type="ECO:0000256" key="3">
    <source>
        <dbReference type="ARBA" id="ARBA00007164"/>
    </source>
</evidence>
<dbReference type="AlphaFoldDB" id="H3KBE6"/>
<comment type="catalytic activity">
    <reaction evidence="12">
        <text>Preferential cleavage: (Ac)2-L-Lys-D-Ala-|-D-Ala. Also transpeptidation of peptidyl-alanyl moieties that are N-acyl substituents of D-alanine.</text>
        <dbReference type="EC" id="3.4.16.4"/>
    </reaction>
</comment>
<accession>H3KBE6</accession>
<proteinExistence type="inferred from homology"/>
<name>H3KBE6_9BURK</name>
<comment type="similarity">
    <text evidence="3 13">Belongs to the peptidase S11 family.</text>
</comment>
<keyword evidence="8" id="KW-0378">Hydrolase</keyword>
<dbReference type="GO" id="GO:0009002">
    <property type="term" value="F:serine-type D-Ala-D-Ala carboxypeptidase activity"/>
    <property type="evidence" value="ECO:0007669"/>
    <property type="project" value="UniProtKB-EC"/>
</dbReference>
<evidence type="ECO:0000256" key="6">
    <source>
        <dbReference type="ARBA" id="ARBA00022670"/>
    </source>
</evidence>
<evidence type="ECO:0000256" key="12">
    <source>
        <dbReference type="ARBA" id="ARBA00034000"/>
    </source>
</evidence>
<keyword evidence="5 17" id="KW-0121">Carboxypeptidase</keyword>
<evidence type="ECO:0000256" key="10">
    <source>
        <dbReference type="ARBA" id="ARBA00022984"/>
    </source>
</evidence>
<dbReference type="OrthoDB" id="9795979at2"/>
<comment type="caution">
    <text evidence="17">The sequence shown here is derived from an EMBL/GenBank/DDBJ whole genome shotgun (WGS) entry which is preliminary data.</text>
</comment>
<evidence type="ECO:0000256" key="13">
    <source>
        <dbReference type="RuleBase" id="RU004016"/>
    </source>
</evidence>
<dbReference type="GO" id="GO:0006508">
    <property type="term" value="P:proteolysis"/>
    <property type="evidence" value="ECO:0007669"/>
    <property type="project" value="UniProtKB-KW"/>
</dbReference>
<dbReference type="Gene3D" id="3.40.710.10">
    <property type="entry name" value="DD-peptidase/beta-lactamase superfamily"/>
    <property type="match status" value="1"/>
</dbReference>
<dbReference type="SUPFAM" id="SSF56601">
    <property type="entry name" value="beta-lactamase/transpeptidase-like"/>
    <property type="match status" value="1"/>
</dbReference>
<keyword evidence="11" id="KW-0961">Cell wall biogenesis/degradation</keyword>
<evidence type="ECO:0000256" key="7">
    <source>
        <dbReference type="ARBA" id="ARBA00022729"/>
    </source>
</evidence>